<feature type="domain" description="ABC transporter" evidence="6">
    <location>
        <begin position="21"/>
        <end position="248"/>
    </location>
</feature>
<keyword evidence="4 7" id="KW-0067">ATP-binding</keyword>
<protein>
    <submittedName>
        <fullName evidence="7">ABC-2 type transport system ATP-binding protein</fullName>
    </submittedName>
</protein>
<evidence type="ECO:0000256" key="4">
    <source>
        <dbReference type="ARBA" id="ARBA00022840"/>
    </source>
</evidence>
<gene>
    <name evidence="7" type="ORF">EDD32_2831</name>
</gene>
<keyword evidence="3" id="KW-0547">Nucleotide-binding</keyword>
<dbReference type="Pfam" id="PF00005">
    <property type="entry name" value="ABC_tran"/>
    <property type="match status" value="1"/>
</dbReference>
<name>A0A3N4ZS20_9MICO</name>
<accession>A0A3N4ZS20</accession>
<evidence type="ECO:0000256" key="5">
    <source>
        <dbReference type="ARBA" id="ARBA00023251"/>
    </source>
</evidence>
<dbReference type="InterPro" id="IPR003439">
    <property type="entry name" value="ABC_transporter-like_ATP-bd"/>
</dbReference>
<evidence type="ECO:0000313" key="7">
    <source>
        <dbReference type="EMBL" id="RPF28308.1"/>
    </source>
</evidence>
<proteinExistence type="predicted"/>
<dbReference type="SMART" id="SM00382">
    <property type="entry name" value="AAA"/>
    <property type="match status" value="1"/>
</dbReference>
<dbReference type="SUPFAM" id="SSF52540">
    <property type="entry name" value="P-loop containing nucleoside triphosphate hydrolases"/>
    <property type="match status" value="1"/>
</dbReference>
<comment type="subcellular location">
    <subcellularLocation>
        <location evidence="1">Cell membrane</location>
        <topology evidence="1">Peripheral membrane protein</topology>
    </subcellularLocation>
</comment>
<dbReference type="OrthoDB" id="9804819at2"/>
<organism evidence="7 8">
    <name type="scientific">Georgenia muralis</name>
    <dbReference type="NCBI Taxonomy" id="154117"/>
    <lineage>
        <taxon>Bacteria</taxon>
        <taxon>Bacillati</taxon>
        <taxon>Actinomycetota</taxon>
        <taxon>Actinomycetes</taxon>
        <taxon>Micrococcales</taxon>
        <taxon>Bogoriellaceae</taxon>
        <taxon>Georgenia</taxon>
    </lineage>
</organism>
<dbReference type="Gene3D" id="3.40.50.300">
    <property type="entry name" value="P-loop containing nucleotide triphosphate hydrolases"/>
    <property type="match status" value="1"/>
</dbReference>
<keyword evidence="5" id="KW-0046">Antibiotic resistance</keyword>
<dbReference type="GO" id="GO:0016887">
    <property type="term" value="F:ATP hydrolysis activity"/>
    <property type="evidence" value="ECO:0007669"/>
    <property type="project" value="InterPro"/>
</dbReference>
<keyword evidence="2" id="KW-0813">Transport</keyword>
<dbReference type="AlphaFoldDB" id="A0A3N4ZS20"/>
<dbReference type="PROSITE" id="PS50893">
    <property type="entry name" value="ABC_TRANSPORTER_2"/>
    <property type="match status" value="1"/>
</dbReference>
<dbReference type="InterPro" id="IPR003593">
    <property type="entry name" value="AAA+_ATPase"/>
</dbReference>
<evidence type="ECO:0000256" key="2">
    <source>
        <dbReference type="ARBA" id="ARBA00022448"/>
    </source>
</evidence>
<keyword evidence="8" id="KW-1185">Reference proteome</keyword>
<dbReference type="GO" id="GO:0046677">
    <property type="term" value="P:response to antibiotic"/>
    <property type="evidence" value="ECO:0007669"/>
    <property type="project" value="UniProtKB-KW"/>
</dbReference>
<dbReference type="RefSeq" id="WP_123918439.1">
    <property type="nucleotide sequence ID" value="NZ_RKRA01000001.1"/>
</dbReference>
<dbReference type="GO" id="GO:0005886">
    <property type="term" value="C:plasma membrane"/>
    <property type="evidence" value="ECO:0007669"/>
    <property type="project" value="UniProtKB-SubCell"/>
</dbReference>
<comment type="caution">
    <text evidence="7">The sequence shown here is derived from an EMBL/GenBank/DDBJ whole genome shotgun (WGS) entry which is preliminary data.</text>
</comment>
<dbReference type="PROSITE" id="PS00211">
    <property type="entry name" value="ABC_TRANSPORTER_1"/>
    <property type="match status" value="1"/>
</dbReference>
<reference evidence="7 8" key="1">
    <citation type="submission" date="2018-11" db="EMBL/GenBank/DDBJ databases">
        <title>Sequencing the genomes of 1000 actinobacteria strains.</title>
        <authorList>
            <person name="Klenk H.-P."/>
        </authorList>
    </citation>
    <scope>NUCLEOTIDE SEQUENCE [LARGE SCALE GENOMIC DNA]</scope>
    <source>
        <strain evidence="7 8">DSM 14418</strain>
    </source>
</reference>
<sequence>MTTTQQTHRHPPTSHDTPVLAELLGASKQFGRGPATVRAVSGLELEVRSGELLALLGPNGAGKSTAIGMLTGLTAPTSGRARLFGRDPRDVSARQRLGAMLQASGVPDTLRVRELLTQFRGYYPEPLPMAQIVAAAGLDGLEGRMFGELSGGQQRRVLFGIALAGDPDLVVFDEPTTGLDVEARRGLWATLRDLARSGRGVVLTTHYLEEADALADRIVVIDRGVVIAQGTPAEIKARVPGRRVRARTSASLTVAHQWPGVARASREGPWLELLAASAEPVLRALLDLDPSATEVTVTEPSLEEAFLALTHDLEDPR</sequence>
<dbReference type="PANTHER" id="PTHR42711:SF17">
    <property type="entry name" value="ABC TRANSPORTER ATP-BINDING PROTEIN"/>
    <property type="match status" value="1"/>
</dbReference>
<dbReference type="InterPro" id="IPR050763">
    <property type="entry name" value="ABC_transporter_ATP-binding"/>
</dbReference>
<dbReference type="InterPro" id="IPR027417">
    <property type="entry name" value="P-loop_NTPase"/>
</dbReference>
<dbReference type="Proteomes" id="UP000280726">
    <property type="component" value="Unassembled WGS sequence"/>
</dbReference>
<dbReference type="PANTHER" id="PTHR42711">
    <property type="entry name" value="ABC TRANSPORTER ATP-BINDING PROTEIN"/>
    <property type="match status" value="1"/>
</dbReference>
<evidence type="ECO:0000259" key="6">
    <source>
        <dbReference type="PROSITE" id="PS50893"/>
    </source>
</evidence>
<dbReference type="GO" id="GO:0005524">
    <property type="term" value="F:ATP binding"/>
    <property type="evidence" value="ECO:0007669"/>
    <property type="project" value="UniProtKB-KW"/>
</dbReference>
<evidence type="ECO:0000313" key="8">
    <source>
        <dbReference type="Proteomes" id="UP000280726"/>
    </source>
</evidence>
<dbReference type="InterPro" id="IPR017871">
    <property type="entry name" value="ABC_transporter-like_CS"/>
</dbReference>
<evidence type="ECO:0000256" key="3">
    <source>
        <dbReference type="ARBA" id="ARBA00022741"/>
    </source>
</evidence>
<dbReference type="EMBL" id="RKRA01000001">
    <property type="protein sequence ID" value="RPF28308.1"/>
    <property type="molecule type" value="Genomic_DNA"/>
</dbReference>
<evidence type="ECO:0000256" key="1">
    <source>
        <dbReference type="ARBA" id="ARBA00004202"/>
    </source>
</evidence>